<evidence type="ECO:0000256" key="6">
    <source>
        <dbReference type="ARBA" id="ARBA00022964"/>
    </source>
</evidence>
<reference evidence="11" key="1">
    <citation type="journal article" date="2018" name="PLoS Negl. Trop. Dis.">
        <title>Sialome diversity of ticks revealed by RNAseq of single tick salivary glands.</title>
        <authorList>
            <person name="Perner J."/>
            <person name="Kropackova S."/>
            <person name="Kopacek P."/>
            <person name="Ribeiro J.M."/>
        </authorList>
    </citation>
    <scope>NUCLEOTIDE SEQUENCE</scope>
    <source>
        <strain evidence="11">Siblings of single egg batch collected in Ceske Budejovice</strain>
        <tissue evidence="11">Salivary glands</tissue>
    </source>
</reference>
<protein>
    <recommendedName>
        <fullName evidence="10">acireductone dioxygenase (Fe(2+)-requiring)</fullName>
        <ecNumber evidence="10">1.13.11.54</ecNumber>
    </recommendedName>
</protein>
<proteinExistence type="predicted"/>
<keyword evidence="8" id="KW-0408">Iron</keyword>
<dbReference type="EMBL" id="GEGO01004548">
    <property type="protein sequence ID" value="JAR90856.1"/>
    <property type="molecule type" value="Transcribed_RNA"/>
</dbReference>
<dbReference type="InterPro" id="IPR011051">
    <property type="entry name" value="RmlC_Cupin_sf"/>
</dbReference>
<comment type="cofactor">
    <cofactor evidence="2">
        <name>Fe(2+)</name>
        <dbReference type="ChEBI" id="CHEBI:29033"/>
    </cofactor>
</comment>
<dbReference type="PANTHER" id="PTHR23418">
    <property type="entry name" value="ACIREDUCTONE DIOXYGENASE"/>
    <property type="match status" value="1"/>
</dbReference>
<dbReference type="GO" id="GO:0010309">
    <property type="term" value="F:acireductone dioxygenase [iron(II)-requiring] activity"/>
    <property type="evidence" value="ECO:0007669"/>
    <property type="project" value="UniProtKB-EC"/>
</dbReference>
<keyword evidence="9" id="KW-0486">Methionine biosynthesis</keyword>
<evidence type="ECO:0000256" key="4">
    <source>
        <dbReference type="ARBA" id="ARBA00022605"/>
    </source>
</evidence>
<organism evidence="11">
    <name type="scientific">Ixodes ricinus</name>
    <name type="common">Common tick</name>
    <name type="synonym">Acarus ricinus</name>
    <dbReference type="NCBI Taxonomy" id="34613"/>
    <lineage>
        <taxon>Eukaryota</taxon>
        <taxon>Metazoa</taxon>
        <taxon>Ecdysozoa</taxon>
        <taxon>Arthropoda</taxon>
        <taxon>Chelicerata</taxon>
        <taxon>Arachnida</taxon>
        <taxon>Acari</taxon>
        <taxon>Parasitiformes</taxon>
        <taxon>Ixodida</taxon>
        <taxon>Ixodoidea</taxon>
        <taxon>Ixodidae</taxon>
        <taxon>Ixodinae</taxon>
        <taxon>Ixodes</taxon>
    </lineage>
</organism>
<keyword evidence="6" id="KW-0223">Dioxygenase</keyword>
<evidence type="ECO:0000256" key="2">
    <source>
        <dbReference type="ARBA" id="ARBA00001954"/>
    </source>
</evidence>
<evidence type="ECO:0000256" key="5">
    <source>
        <dbReference type="ARBA" id="ARBA00022723"/>
    </source>
</evidence>
<dbReference type="InterPro" id="IPR014710">
    <property type="entry name" value="RmlC-like_jellyroll"/>
</dbReference>
<dbReference type="EC" id="1.13.11.54" evidence="10"/>
<dbReference type="PANTHER" id="PTHR23418:SF0">
    <property type="entry name" value="ACIREDUCTONE DIOXYGENASE"/>
    <property type="match status" value="1"/>
</dbReference>
<keyword evidence="3" id="KW-0533">Nickel</keyword>
<evidence type="ECO:0000313" key="11">
    <source>
        <dbReference type="EMBL" id="JAR90856.1"/>
    </source>
</evidence>
<keyword evidence="5" id="KW-0479">Metal-binding</keyword>
<comment type="catalytic activity">
    <reaction evidence="1">
        <text>1,2-dihydroxy-5-(methylsulfanyl)pent-1-en-3-one + O2 = 4-methylsulfanyl-2-oxobutanoate + formate + 2 H(+)</text>
        <dbReference type="Rhea" id="RHEA:24504"/>
        <dbReference type="ChEBI" id="CHEBI:15378"/>
        <dbReference type="ChEBI" id="CHEBI:15379"/>
        <dbReference type="ChEBI" id="CHEBI:15740"/>
        <dbReference type="ChEBI" id="CHEBI:16723"/>
        <dbReference type="ChEBI" id="CHEBI:49252"/>
        <dbReference type="EC" id="1.13.11.54"/>
    </reaction>
</comment>
<keyword evidence="7" id="KW-0560">Oxidoreductase</keyword>
<evidence type="ECO:0000256" key="7">
    <source>
        <dbReference type="ARBA" id="ARBA00023002"/>
    </source>
</evidence>
<evidence type="ECO:0000256" key="10">
    <source>
        <dbReference type="ARBA" id="ARBA00039005"/>
    </source>
</evidence>
<accession>A0A147BJB6</accession>
<evidence type="ECO:0000256" key="1">
    <source>
        <dbReference type="ARBA" id="ARBA00000428"/>
    </source>
</evidence>
<dbReference type="GO" id="GO:0009086">
    <property type="term" value="P:methionine biosynthetic process"/>
    <property type="evidence" value="ECO:0007669"/>
    <property type="project" value="UniProtKB-KW"/>
</dbReference>
<dbReference type="SUPFAM" id="SSF51182">
    <property type="entry name" value="RmlC-like cupins"/>
    <property type="match status" value="1"/>
</dbReference>
<evidence type="ECO:0000256" key="3">
    <source>
        <dbReference type="ARBA" id="ARBA00022596"/>
    </source>
</evidence>
<sequence>EEEIRVVREGTGWFDVRDFQDNWVRIKVQAGDLLVLPPNAYHRFKPEGKVAMCRVYAAGVDYTAVFRET</sequence>
<dbReference type="GO" id="GO:0046872">
    <property type="term" value="F:metal ion binding"/>
    <property type="evidence" value="ECO:0007669"/>
    <property type="project" value="UniProtKB-KW"/>
</dbReference>
<evidence type="ECO:0000256" key="9">
    <source>
        <dbReference type="ARBA" id="ARBA00023167"/>
    </source>
</evidence>
<dbReference type="AlphaFoldDB" id="A0A147BJB6"/>
<dbReference type="Gene3D" id="2.60.120.10">
    <property type="entry name" value="Jelly Rolls"/>
    <property type="match status" value="1"/>
</dbReference>
<dbReference type="InterPro" id="IPR004313">
    <property type="entry name" value="ARD"/>
</dbReference>
<name>A0A147BJB6_IXORI</name>
<keyword evidence="4" id="KW-0028">Amino-acid biosynthesis</keyword>
<dbReference type="Pfam" id="PF03079">
    <property type="entry name" value="ARD"/>
    <property type="match status" value="1"/>
</dbReference>
<feature type="non-terminal residue" evidence="11">
    <location>
        <position position="1"/>
    </location>
</feature>
<evidence type="ECO:0000256" key="8">
    <source>
        <dbReference type="ARBA" id="ARBA00023004"/>
    </source>
</evidence>